<comment type="caution">
    <text evidence="6">The sequence shown here is derived from an EMBL/GenBank/DDBJ whole genome shotgun (WGS) entry which is preliminary data.</text>
</comment>
<dbReference type="PANTHER" id="PTHR45626">
    <property type="entry name" value="TRANSCRIPTION TERMINATION FACTOR 2-RELATED"/>
    <property type="match status" value="1"/>
</dbReference>
<dbReference type="InterPro" id="IPR027417">
    <property type="entry name" value="P-loop_NTPase"/>
</dbReference>
<keyword evidence="3" id="KW-0067">ATP-binding</keyword>
<gene>
    <name evidence="6" type="ORF">LAWI1_G003340</name>
</gene>
<dbReference type="GO" id="GO:0005524">
    <property type="term" value="F:ATP binding"/>
    <property type="evidence" value="ECO:0007669"/>
    <property type="project" value="UniProtKB-KW"/>
</dbReference>
<dbReference type="SUPFAM" id="SSF52540">
    <property type="entry name" value="P-loop containing nucleoside triphosphate hydrolases"/>
    <property type="match status" value="2"/>
</dbReference>
<evidence type="ECO:0000256" key="1">
    <source>
        <dbReference type="ARBA" id="ARBA00022741"/>
    </source>
</evidence>
<dbReference type="GO" id="GO:0016787">
    <property type="term" value="F:hydrolase activity"/>
    <property type="evidence" value="ECO:0007669"/>
    <property type="project" value="UniProtKB-KW"/>
</dbReference>
<name>A0A559MCX1_9HELO</name>
<dbReference type="CDD" id="cd18008">
    <property type="entry name" value="DEXDc_SHPRH-like"/>
    <property type="match status" value="1"/>
</dbReference>
<feature type="region of interest" description="Disordered" evidence="4">
    <location>
        <begin position="49"/>
        <end position="70"/>
    </location>
</feature>
<dbReference type="AlphaFoldDB" id="A0A559MCX1"/>
<feature type="region of interest" description="Disordered" evidence="4">
    <location>
        <begin position="1"/>
        <end position="24"/>
    </location>
</feature>
<protein>
    <submittedName>
        <fullName evidence="6">SMARCA3-like protein 1</fullName>
    </submittedName>
</protein>
<accession>A0A559MCX1</accession>
<organism evidence="6 7">
    <name type="scientific">Lachnellula willkommii</name>
    <dbReference type="NCBI Taxonomy" id="215461"/>
    <lineage>
        <taxon>Eukaryota</taxon>
        <taxon>Fungi</taxon>
        <taxon>Dikarya</taxon>
        <taxon>Ascomycota</taxon>
        <taxon>Pezizomycotina</taxon>
        <taxon>Leotiomycetes</taxon>
        <taxon>Helotiales</taxon>
        <taxon>Lachnaceae</taxon>
        <taxon>Lachnellula</taxon>
    </lineage>
</organism>
<dbReference type="InterPro" id="IPR000330">
    <property type="entry name" value="SNF2_N"/>
</dbReference>
<dbReference type="EMBL" id="QGML01000738">
    <property type="protein sequence ID" value="TVY90812.1"/>
    <property type="molecule type" value="Genomic_DNA"/>
</dbReference>
<evidence type="ECO:0000313" key="6">
    <source>
        <dbReference type="EMBL" id="TVY90812.1"/>
    </source>
</evidence>
<keyword evidence="2" id="KW-0378">Hydrolase</keyword>
<dbReference type="PANTHER" id="PTHR45626:SF52">
    <property type="entry name" value="SINGLE-STRANDED DNA-DEPENDENT ATPASE (EUROFUNG)"/>
    <property type="match status" value="1"/>
</dbReference>
<proteinExistence type="predicted"/>
<dbReference type="InterPro" id="IPR038718">
    <property type="entry name" value="SNF2-like_sf"/>
</dbReference>
<evidence type="ECO:0000256" key="2">
    <source>
        <dbReference type="ARBA" id="ARBA00022801"/>
    </source>
</evidence>
<evidence type="ECO:0000313" key="7">
    <source>
        <dbReference type="Proteomes" id="UP000315522"/>
    </source>
</evidence>
<dbReference type="Proteomes" id="UP000315522">
    <property type="component" value="Unassembled WGS sequence"/>
</dbReference>
<dbReference type="GO" id="GO:0006281">
    <property type="term" value="P:DNA repair"/>
    <property type="evidence" value="ECO:0007669"/>
    <property type="project" value="TreeGrafter"/>
</dbReference>
<evidence type="ECO:0000256" key="3">
    <source>
        <dbReference type="ARBA" id="ARBA00022840"/>
    </source>
</evidence>
<dbReference type="Gene3D" id="3.40.50.300">
    <property type="entry name" value="P-loop containing nucleotide triphosphate hydrolases"/>
    <property type="match status" value="1"/>
</dbReference>
<dbReference type="InterPro" id="IPR014001">
    <property type="entry name" value="Helicase_ATP-bd"/>
</dbReference>
<keyword evidence="7" id="KW-1185">Reference proteome</keyword>
<dbReference type="PROSITE" id="PS51192">
    <property type="entry name" value="HELICASE_ATP_BIND_1"/>
    <property type="match status" value="1"/>
</dbReference>
<dbReference type="SMART" id="SM00487">
    <property type="entry name" value="DEXDc"/>
    <property type="match status" value="1"/>
</dbReference>
<keyword evidence="1" id="KW-0547">Nucleotide-binding</keyword>
<evidence type="ECO:0000256" key="4">
    <source>
        <dbReference type="SAM" id="MobiDB-lite"/>
    </source>
</evidence>
<reference evidence="6 7" key="1">
    <citation type="submission" date="2018-05" db="EMBL/GenBank/DDBJ databases">
        <title>Genome sequencing and assembly of the regulated plant pathogen Lachnellula willkommii and related sister species for the development of diagnostic species identification markers.</title>
        <authorList>
            <person name="Giroux E."/>
            <person name="Bilodeau G."/>
        </authorList>
    </citation>
    <scope>NUCLEOTIDE SEQUENCE [LARGE SCALE GENOMIC DNA]</scope>
    <source>
        <strain evidence="6 7">CBS 172.35</strain>
    </source>
</reference>
<sequence>MLPTKRPYIEDGEQTHQSSRKRSPYECVTPTRLCHSYSQFALSTDSTCKARQVPSNGPLEKSSNDAGDLDDTFKARNNLLPVLDAEFSEASSKRLEAKTANDISNRSAGVTSRAGPFYCFGMIIGNFALFLQSKSASNQVFRIGSKVMLQLRFRTDGVSVLLPTTKEEVGILDVKTANALTAHMAIDQTATFEPYFHWKEDQYLKAQASQFYPVSIIIYGDALKLDEVGFTYSTACLYLQEPASFNSKSVYRNPHVLSWSSETPTFLETQNIATLDLPNQIDNILNETTLLPHQLAALQFMLTRETGRSSSDENSMWEPEYHGLRVLQAKMTLKCRGGILADEMGMGKSLTLLSLILHTLEEARGFGENPENTMIDRRTKVTTKATLLIAPKSTLYNWKMQVKEHILPESINVYLYHGSGRTETLKHLTKADIVLTTFETVSSDFVSSATLRNISWFRIVLDEEQDDSENTSTRSEPRFSSKVQSVVSKLVELDGQRISETGEPVKRLNLAMASRVHLLEPHWNPMVEAQAAARIDRLDQDKDIIMYHYVVKQSIEEHILRRQRNKVVLAELSLSKTSNHDTGGSQRIKVILHRLKSKV</sequence>
<dbReference type="InterPro" id="IPR050628">
    <property type="entry name" value="SNF2_RAD54_helicase_TF"/>
</dbReference>
<dbReference type="Pfam" id="PF00176">
    <property type="entry name" value="SNF2-rel_dom"/>
    <property type="match status" value="1"/>
</dbReference>
<feature type="domain" description="Helicase ATP-binding" evidence="5">
    <location>
        <begin position="329"/>
        <end position="522"/>
    </location>
</feature>
<dbReference type="GO" id="GO:0005634">
    <property type="term" value="C:nucleus"/>
    <property type="evidence" value="ECO:0007669"/>
    <property type="project" value="TreeGrafter"/>
</dbReference>
<dbReference type="Gene3D" id="3.40.50.10810">
    <property type="entry name" value="Tandem AAA-ATPase domain"/>
    <property type="match status" value="1"/>
</dbReference>
<dbReference type="GO" id="GO:0008094">
    <property type="term" value="F:ATP-dependent activity, acting on DNA"/>
    <property type="evidence" value="ECO:0007669"/>
    <property type="project" value="TreeGrafter"/>
</dbReference>
<evidence type="ECO:0000259" key="5">
    <source>
        <dbReference type="PROSITE" id="PS51192"/>
    </source>
</evidence>